<reference evidence="1" key="2">
    <citation type="submission" date="2020-05" db="UniProtKB">
        <authorList>
            <consortium name="EnsemblMetazoa"/>
        </authorList>
    </citation>
    <scope>IDENTIFICATION</scope>
    <source>
        <strain evidence="1">IAEA</strain>
    </source>
</reference>
<dbReference type="VEuPathDB" id="VectorBase:GPPI019182"/>
<reference evidence="2" key="1">
    <citation type="submission" date="2015-01" db="EMBL/GenBank/DDBJ databases">
        <authorList>
            <person name="Aksoy S."/>
            <person name="Warren W."/>
            <person name="Wilson R.K."/>
        </authorList>
    </citation>
    <scope>NUCLEOTIDE SEQUENCE [LARGE SCALE GENOMIC DNA]</scope>
    <source>
        <strain evidence="2">IAEA</strain>
    </source>
</reference>
<proteinExistence type="predicted"/>
<dbReference type="EMBL" id="JXJN01008595">
    <property type="status" value="NOT_ANNOTATED_CDS"/>
    <property type="molecule type" value="Genomic_DNA"/>
</dbReference>
<dbReference type="Proteomes" id="UP000092460">
    <property type="component" value="Unassembled WGS sequence"/>
</dbReference>
<keyword evidence="2" id="KW-1185">Reference proteome</keyword>
<sequence length="115" mass="13140">SNLVLNSIFNFNVLSKHVPFWRVRPGVELIYYSHSSGISYALLLYVQCAALCFKLLLHFCVKVVLLSYVLCQQKDGAREAKASTALRARFNYISQHILMQQEPCNIKILVSDCKE</sequence>
<evidence type="ECO:0000313" key="1">
    <source>
        <dbReference type="EnsemblMetazoa" id="GPPI019182-PA"/>
    </source>
</evidence>
<organism evidence="1 2">
    <name type="scientific">Glossina palpalis gambiensis</name>
    <dbReference type="NCBI Taxonomy" id="67801"/>
    <lineage>
        <taxon>Eukaryota</taxon>
        <taxon>Metazoa</taxon>
        <taxon>Ecdysozoa</taxon>
        <taxon>Arthropoda</taxon>
        <taxon>Hexapoda</taxon>
        <taxon>Insecta</taxon>
        <taxon>Pterygota</taxon>
        <taxon>Neoptera</taxon>
        <taxon>Endopterygota</taxon>
        <taxon>Diptera</taxon>
        <taxon>Brachycera</taxon>
        <taxon>Muscomorpha</taxon>
        <taxon>Hippoboscoidea</taxon>
        <taxon>Glossinidae</taxon>
        <taxon>Glossina</taxon>
    </lineage>
</organism>
<name>A0A1B0B538_9MUSC</name>
<accession>A0A1B0B538</accession>
<protein>
    <submittedName>
        <fullName evidence="1">Uncharacterized protein</fullName>
    </submittedName>
</protein>
<evidence type="ECO:0000313" key="2">
    <source>
        <dbReference type="Proteomes" id="UP000092460"/>
    </source>
</evidence>
<dbReference type="EnsemblMetazoa" id="GPPI019182-RA">
    <property type="protein sequence ID" value="GPPI019182-PA"/>
    <property type="gene ID" value="GPPI019182"/>
</dbReference>
<dbReference type="AlphaFoldDB" id="A0A1B0B538"/>